<dbReference type="EMBL" id="CP119943">
    <property type="protein sequence ID" value="WFC97702.1"/>
    <property type="molecule type" value="Genomic_DNA"/>
</dbReference>
<feature type="compositionally biased region" description="Basic and acidic residues" evidence="8">
    <location>
        <begin position="119"/>
        <end position="140"/>
    </location>
</feature>
<feature type="compositionally biased region" description="Acidic residues" evidence="8">
    <location>
        <begin position="193"/>
        <end position="202"/>
    </location>
</feature>
<dbReference type="PANTHER" id="PTHR11947:SF25">
    <property type="entry name" value="[PYRUVATE DEHYDROGENASE (ACETYL-TRANSFERRING)] KINASE 2, MITOCHONDRIAL"/>
    <property type="match status" value="1"/>
</dbReference>
<dbReference type="PANTHER" id="PTHR11947">
    <property type="entry name" value="PYRUVATE DEHYDROGENASE KINASE"/>
    <property type="match status" value="1"/>
</dbReference>
<evidence type="ECO:0000313" key="11">
    <source>
        <dbReference type="EMBL" id="WFC97702.1"/>
    </source>
</evidence>
<evidence type="ECO:0000256" key="5">
    <source>
        <dbReference type="ARBA" id="ARBA00022840"/>
    </source>
</evidence>
<evidence type="ECO:0000256" key="2">
    <source>
        <dbReference type="ARBA" id="ARBA00022679"/>
    </source>
</evidence>
<evidence type="ECO:0000256" key="9">
    <source>
        <dbReference type="SAM" id="Phobius"/>
    </source>
</evidence>
<evidence type="ECO:0000256" key="6">
    <source>
        <dbReference type="ARBA" id="ARBA00023128"/>
    </source>
</evidence>
<feature type="region of interest" description="Disordered" evidence="8">
    <location>
        <begin position="358"/>
        <end position="442"/>
    </location>
</feature>
<dbReference type="Gene3D" id="1.20.140.20">
    <property type="entry name" value="Alpha-ketoacid/pyruvate dehydrogenase kinase, N-terminal domain"/>
    <property type="match status" value="1"/>
</dbReference>
<comment type="subcellular location">
    <subcellularLocation>
        <location evidence="7">Mitochondrion matrix</location>
    </subcellularLocation>
</comment>
<keyword evidence="5 7" id="KW-0067">ATP-binding</keyword>
<proteinExistence type="inferred from homology"/>
<dbReference type="AlphaFoldDB" id="A0AAJ5YU93"/>
<dbReference type="Pfam" id="PF10436">
    <property type="entry name" value="BCDHK_Adom3"/>
    <property type="match status" value="1"/>
</dbReference>
<feature type="region of interest" description="Disordered" evidence="8">
    <location>
        <begin position="805"/>
        <end position="825"/>
    </location>
</feature>
<dbReference type="SUPFAM" id="SSF55874">
    <property type="entry name" value="ATPase domain of HSP90 chaperone/DNA topoisomerase II/histidine kinase"/>
    <property type="match status" value="1"/>
</dbReference>
<accession>A0AAJ5YU93</accession>
<feature type="domain" description="Branched-chain alpha-ketoacid dehydrogenase kinase/Pyruvate dehydrogenase kinase N-terminal" evidence="10">
    <location>
        <begin position="471"/>
        <end position="631"/>
    </location>
</feature>
<keyword evidence="9" id="KW-1133">Transmembrane helix</keyword>
<feature type="compositionally biased region" description="Polar residues" evidence="8">
    <location>
        <begin position="409"/>
        <end position="428"/>
    </location>
</feature>
<dbReference type="InterPro" id="IPR036784">
    <property type="entry name" value="AK/P_DHK_N_sf"/>
</dbReference>
<gene>
    <name evidence="11" type="primary">PKP2_2</name>
    <name evidence="11" type="ORF">MYAM1_000421</name>
</gene>
<evidence type="ECO:0000256" key="4">
    <source>
        <dbReference type="ARBA" id="ARBA00022777"/>
    </source>
</evidence>
<keyword evidence="2 7" id="KW-0808">Transferase</keyword>
<keyword evidence="12" id="KW-1185">Reference proteome</keyword>
<keyword evidence="9" id="KW-0472">Membrane</keyword>
<evidence type="ECO:0000256" key="1">
    <source>
        <dbReference type="ARBA" id="ARBA00006155"/>
    </source>
</evidence>
<feature type="compositionally biased region" description="Polar residues" evidence="8">
    <location>
        <begin position="373"/>
        <end position="387"/>
    </location>
</feature>
<dbReference type="InterPro" id="IPR036890">
    <property type="entry name" value="HATPase_C_sf"/>
</dbReference>
<dbReference type="SUPFAM" id="SSF69012">
    <property type="entry name" value="alpha-ketoacid dehydrogenase kinase, N-terminal domain"/>
    <property type="match status" value="1"/>
</dbReference>
<evidence type="ECO:0000256" key="3">
    <source>
        <dbReference type="ARBA" id="ARBA00022741"/>
    </source>
</evidence>
<dbReference type="InterPro" id="IPR039028">
    <property type="entry name" value="BCKD/PDK"/>
</dbReference>
<keyword evidence="6 7" id="KW-0496">Mitochondrion</keyword>
<dbReference type="InterPro" id="IPR018955">
    <property type="entry name" value="BCDHK/PDK_N"/>
</dbReference>
<dbReference type="GO" id="GO:0005759">
    <property type="term" value="C:mitochondrial matrix"/>
    <property type="evidence" value="ECO:0007669"/>
    <property type="project" value="UniProtKB-SubCell"/>
</dbReference>
<feature type="region of interest" description="Disordered" evidence="8">
    <location>
        <begin position="70"/>
        <end position="246"/>
    </location>
</feature>
<evidence type="ECO:0000256" key="7">
    <source>
        <dbReference type="RuleBase" id="RU366032"/>
    </source>
</evidence>
<evidence type="ECO:0000259" key="10">
    <source>
        <dbReference type="Pfam" id="PF10436"/>
    </source>
</evidence>
<comment type="similarity">
    <text evidence="1 7">Belongs to the PDK/BCKDK protein kinase family.</text>
</comment>
<reference evidence="11 12" key="1">
    <citation type="submission" date="2023-03" db="EMBL/GenBank/DDBJ databases">
        <title>Mating type loci evolution in Malassezia.</title>
        <authorList>
            <person name="Coelho M.A."/>
        </authorList>
    </citation>
    <scope>NUCLEOTIDE SEQUENCE [LARGE SCALE GENOMIC DNA]</scope>
    <source>
        <strain evidence="11 12">CBS 9725</strain>
    </source>
</reference>
<dbReference type="GO" id="GO:0005524">
    <property type="term" value="F:ATP binding"/>
    <property type="evidence" value="ECO:0007669"/>
    <property type="project" value="UniProtKB-UniRule"/>
</dbReference>
<protein>
    <recommendedName>
        <fullName evidence="7">Protein-serine/threonine kinase</fullName>
        <ecNumber evidence="7">2.7.11.-</ecNumber>
    </recommendedName>
</protein>
<keyword evidence="3 7" id="KW-0547">Nucleotide-binding</keyword>
<keyword evidence="9" id="KW-0812">Transmembrane</keyword>
<dbReference type="GO" id="GO:0004740">
    <property type="term" value="F:pyruvate dehydrogenase (acetyl-transferring) kinase activity"/>
    <property type="evidence" value="ECO:0007669"/>
    <property type="project" value="TreeGrafter"/>
</dbReference>
<dbReference type="EC" id="2.7.11.-" evidence="7"/>
<sequence>MASIVTYLLSGLGVYWIAVFWQRWTLHSRTQQFILEQRRKAGIPDSDKRPLAVASIDAAKRRQEAFQDQLQRSEDVFGRTKSLPQPLSREATKSKAPYRAPLPVSNKESVKTKPPGAKLTDEIKMSSTKRERSESEVDATKRKRINNVTEAPASALADPKRSKRQQSDAHIDAPNNTPRRKARRLSPEVNQDISEEDTESMSEDSQPYDSESIESMDEEDELVAGTDSAKKRAVDTSDDRQPGDEWLDASGLRWRIGQDGVPRRLVTLVEMKPKYRMPKDARHSDTKMKVASYVERFLSQEEYEEAKRRKLLSWQHELALANNSEASSPLASLSDETVDDSLASLVSRRTKAGIRRNGDTLLYNDDKRRPNKPTRSLTSMGDDSYNTSFSDRSDDSRSFSASISGKGLDSSQVQNTQKSDYQGSTKLKVSTARIPTPSTAAASDEDSAALGRFFYRNRMVQQWGNSPAKRTTLRQLVLFGQSAQRHRSLLMESANYLRTEVTTRIAHRLRDMQALPFVAMSNEQLDSIYQFFWSAFERLRRMERIESVEQNQQLIEIMTGLLSERKSKLALIAGISRECVHYMEPEIVDLFLARMLRSQVSREVLAKQHIALTAMHESGDKFKGTRIGMIDTHLDVAHSARKSTELARRSVASLYGWAEDDPRIPKVEIHVNKDLYIAYVTEHLDFILLELIKVAIQSTMSQFSDKQTSEMSRDPAPVTITIVDGPAKDDMMIRVSDQGGGLHTDEPNFERQEQEYSVTRARGPILLPHSDKMQRDPEKGLLWSFMNIGEQLDRMNIELDHAGESETAQGYHREPEDPSASYPGGDGLMRLSVLNMESKNGLPMYVIISPSVKLYADLFGGGLEFRTLDGYGTDMYLRLPKLGTSKELHE</sequence>
<dbReference type="Proteomes" id="UP001219567">
    <property type="component" value="Chromosome 1"/>
</dbReference>
<dbReference type="Gene3D" id="3.30.565.10">
    <property type="entry name" value="Histidine kinase-like ATPase, C-terminal domain"/>
    <property type="match status" value="2"/>
</dbReference>
<evidence type="ECO:0000313" key="12">
    <source>
        <dbReference type="Proteomes" id="UP001219567"/>
    </source>
</evidence>
<organism evidence="11 12">
    <name type="scientific">Malassezia yamatoensis</name>
    <dbReference type="NCBI Taxonomy" id="253288"/>
    <lineage>
        <taxon>Eukaryota</taxon>
        <taxon>Fungi</taxon>
        <taxon>Dikarya</taxon>
        <taxon>Basidiomycota</taxon>
        <taxon>Ustilaginomycotina</taxon>
        <taxon>Malasseziomycetes</taxon>
        <taxon>Malasseziales</taxon>
        <taxon>Malasseziaceae</taxon>
        <taxon>Malassezia</taxon>
    </lineage>
</organism>
<evidence type="ECO:0000256" key="8">
    <source>
        <dbReference type="SAM" id="MobiDB-lite"/>
    </source>
</evidence>
<feature type="transmembrane region" description="Helical" evidence="9">
    <location>
        <begin position="7"/>
        <end position="24"/>
    </location>
</feature>
<dbReference type="GO" id="GO:0010906">
    <property type="term" value="P:regulation of glucose metabolic process"/>
    <property type="evidence" value="ECO:0007669"/>
    <property type="project" value="TreeGrafter"/>
</dbReference>
<keyword evidence="4 7" id="KW-0418">Kinase</keyword>
<name>A0AAJ5YU93_9BASI</name>
<feature type="compositionally biased region" description="Acidic residues" evidence="8">
    <location>
        <begin position="211"/>
        <end position="222"/>
    </location>
</feature>
<feature type="compositionally biased region" description="Basic and acidic residues" evidence="8">
    <location>
        <begin position="228"/>
        <end position="243"/>
    </location>
</feature>